<organism evidence="1 2">
    <name type="scientific">Brunnivagina elsteri CCALA 953</name>
    <dbReference type="NCBI Taxonomy" id="987040"/>
    <lineage>
        <taxon>Bacteria</taxon>
        <taxon>Bacillati</taxon>
        <taxon>Cyanobacteriota</taxon>
        <taxon>Cyanophyceae</taxon>
        <taxon>Nostocales</taxon>
        <taxon>Calotrichaceae</taxon>
        <taxon>Brunnivagina</taxon>
    </lineage>
</organism>
<dbReference type="Proteomes" id="UP000218238">
    <property type="component" value="Unassembled WGS sequence"/>
</dbReference>
<reference evidence="1 2" key="1">
    <citation type="submission" date="2017-08" db="EMBL/GenBank/DDBJ databases">
        <title>Draft genome sequence of filamentous cyanobacterium Calothrix elsteri CCALA 953.</title>
        <authorList>
            <person name="Gagunashvili A.N."/>
            <person name="Elster J."/>
            <person name="Andresson O.S."/>
        </authorList>
    </citation>
    <scope>NUCLEOTIDE SEQUENCE [LARGE SCALE GENOMIC DNA]</scope>
    <source>
        <strain evidence="1 2">CCALA 953</strain>
    </source>
</reference>
<keyword evidence="2" id="KW-1185">Reference proteome</keyword>
<dbReference type="RefSeq" id="WP_095721166.1">
    <property type="nucleotide sequence ID" value="NZ_NTFS01000059.1"/>
</dbReference>
<evidence type="ECO:0000313" key="2">
    <source>
        <dbReference type="Proteomes" id="UP000218238"/>
    </source>
</evidence>
<dbReference type="AlphaFoldDB" id="A0A2A2TLE8"/>
<name>A0A2A2TLE8_9CYAN</name>
<proteinExistence type="predicted"/>
<gene>
    <name evidence="1" type="ORF">CK510_07805</name>
</gene>
<accession>A0A2A2TLE8</accession>
<protein>
    <submittedName>
        <fullName evidence="1">Uncharacterized protein</fullName>
    </submittedName>
</protein>
<comment type="caution">
    <text evidence="1">The sequence shown here is derived from an EMBL/GenBank/DDBJ whole genome shotgun (WGS) entry which is preliminary data.</text>
</comment>
<sequence>MNQRISVGAIIATISLLSNLGAGLINGSYKTGTQVAKIENKLENLSQDLKRRDEFLNYRIDQLKAEIDKKGGRK</sequence>
<evidence type="ECO:0000313" key="1">
    <source>
        <dbReference type="EMBL" id="PAX58366.1"/>
    </source>
</evidence>
<dbReference type="EMBL" id="NTFS01000059">
    <property type="protein sequence ID" value="PAX58366.1"/>
    <property type="molecule type" value="Genomic_DNA"/>
</dbReference>